<evidence type="ECO:0000313" key="3">
    <source>
        <dbReference type="Proteomes" id="UP001500880"/>
    </source>
</evidence>
<proteinExistence type="predicted"/>
<organism evidence="2 3">
    <name type="scientific">Salinibacillus aidingensis</name>
    <dbReference type="NCBI Taxonomy" id="237684"/>
    <lineage>
        <taxon>Bacteria</taxon>
        <taxon>Bacillati</taxon>
        <taxon>Bacillota</taxon>
        <taxon>Bacilli</taxon>
        <taxon>Bacillales</taxon>
        <taxon>Bacillaceae</taxon>
        <taxon>Salinibacillus</taxon>
    </lineage>
</organism>
<feature type="transmembrane region" description="Helical" evidence="1">
    <location>
        <begin position="31"/>
        <end position="48"/>
    </location>
</feature>
<accession>A0ABP3KYR7</accession>
<sequence>MMMKLKVVKMILAVLVIILSVYTIFTTNIKALSYGNFFIGILLMVIGIEEFQKKRKGQSFLSIAAGLFALFASFQIFTSLS</sequence>
<feature type="transmembrane region" description="Helical" evidence="1">
    <location>
        <begin position="7"/>
        <end position="25"/>
    </location>
</feature>
<evidence type="ECO:0008006" key="4">
    <source>
        <dbReference type="Google" id="ProtNLM"/>
    </source>
</evidence>
<dbReference type="EMBL" id="BAAADO010000003">
    <property type="protein sequence ID" value="GAA0489643.1"/>
    <property type="molecule type" value="Genomic_DNA"/>
</dbReference>
<dbReference type="Pfam" id="PF13129">
    <property type="entry name" value="DUF3953"/>
    <property type="match status" value="1"/>
</dbReference>
<comment type="caution">
    <text evidence="2">The sequence shown here is derived from an EMBL/GenBank/DDBJ whole genome shotgun (WGS) entry which is preliminary data.</text>
</comment>
<keyword evidence="1" id="KW-1133">Transmembrane helix</keyword>
<evidence type="ECO:0000313" key="2">
    <source>
        <dbReference type="EMBL" id="GAA0489643.1"/>
    </source>
</evidence>
<keyword evidence="1" id="KW-0472">Membrane</keyword>
<keyword evidence="1" id="KW-0812">Transmembrane</keyword>
<dbReference type="Proteomes" id="UP001500880">
    <property type="component" value="Unassembled WGS sequence"/>
</dbReference>
<protein>
    <recommendedName>
        <fullName evidence="4">DUF3953 domain-containing protein</fullName>
    </recommendedName>
</protein>
<evidence type="ECO:0000256" key="1">
    <source>
        <dbReference type="SAM" id="Phobius"/>
    </source>
</evidence>
<keyword evidence="3" id="KW-1185">Reference proteome</keyword>
<name>A0ABP3KYR7_9BACI</name>
<feature type="transmembrane region" description="Helical" evidence="1">
    <location>
        <begin position="60"/>
        <end position="78"/>
    </location>
</feature>
<dbReference type="InterPro" id="IPR025018">
    <property type="entry name" value="DUF3953"/>
</dbReference>
<reference evidence="3" key="1">
    <citation type="journal article" date="2019" name="Int. J. Syst. Evol. Microbiol.">
        <title>The Global Catalogue of Microorganisms (GCM) 10K type strain sequencing project: providing services to taxonomists for standard genome sequencing and annotation.</title>
        <authorList>
            <consortium name="The Broad Institute Genomics Platform"/>
            <consortium name="The Broad Institute Genome Sequencing Center for Infectious Disease"/>
            <person name="Wu L."/>
            <person name="Ma J."/>
        </authorList>
    </citation>
    <scope>NUCLEOTIDE SEQUENCE [LARGE SCALE GENOMIC DNA]</scope>
    <source>
        <strain evidence="3">JCM 12389</strain>
    </source>
</reference>
<gene>
    <name evidence="2" type="ORF">GCM10008986_14380</name>
</gene>